<feature type="compositionally biased region" description="Basic and acidic residues" evidence="1">
    <location>
        <begin position="22"/>
        <end position="36"/>
    </location>
</feature>
<proteinExistence type="predicted"/>
<organism evidence="2 3">
    <name type="scientific">Pontibacter diazotrophicus</name>
    <dbReference type="NCBI Taxonomy" id="1400979"/>
    <lineage>
        <taxon>Bacteria</taxon>
        <taxon>Pseudomonadati</taxon>
        <taxon>Bacteroidota</taxon>
        <taxon>Cytophagia</taxon>
        <taxon>Cytophagales</taxon>
        <taxon>Hymenobacteraceae</taxon>
        <taxon>Pontibacter</taxon>
    </lineage>
</organism>
<name>A0A3D8L271_9BACT</name>
<dbReference type="EMBL" id="QRGR01000042">
    <property type="protein sequence ID" value="RDV11443.1"/>
    <property type="molecule type" value="Genomic_DNA"/>
</dbReference>
<sequence length="74" mass="8496">MILKAKPLLPERLHARHQPPHTHLEQAGDDPQREPLEQQELQQFSPAEELLRLPLYKLPMPVEAHLINPSPNTA</sequence>
<reference evidence="3" key="1">
    <citation type="submission" date="2018-08" db="EMBL/GenBank/DDBJ databases">
        <authorList>
            <person name="Liu Z.-W."/>
            <person name="Du Z.-J."/>
        </authorList>
    </citation>
    <scope>NUCLEOTIDE SEQUENCE [LARGE SCALE GENOMIC DNA]</scope>
    <source>
        <strain evidence="3">H4X</strain>
    </source>
</reference>
<evidence type="ECO:0000256" key="1">
    <source>
        <dbReference type="SAM" id="MobiDB-lite"/>
    </source>
</evidence>
<dbReference type="AlphaFoldDB" id="A0A3D8L271"/>
<accession>A0A3D8L271</accession>
<feature type="region of interest" description="Disordered" evidence="1">
    <location>
        <begin position="1"/>
        <end position="38"/>
    </location>
</feature>
<keyword evidence="3" id="KW-1185">Reference proteome</keyword>
<dbReference type="Proteomes" id="UP000256708">
    <property type="component" value="Unassembled WGS sequence"/>
</dbReference>
<protein>
    <submittedName>
        <fullName evidence="2">Uncharacterized protein</fullName>
    </submittedName>
</protein>
<comment type="caution">
    <text evidence="2">The sequence shown here is derived from an EMBL/GenBank/DDBJ whole genome shotgun (WGS) entry which is preliminary data.</text>
</comment>
<gene>
    <name evidence="2" type="ORF">DXT99_24600</name>
</gene>
<evidence type="ECO:0000313" key="2">
    <source>
        <dbReference type="EMBL" id="RDV11443.1"/>
    </source>
</evidence>
<evidence type="ECO:0000313" key="3">
    <source>
        <dbReference type="Proteomes" id="UP000256708"/>
    </source>
</evidence>
<dbReference type="RefSeq" id="WP_115568251.1">
    <property type="nucleotide sequence ID" value="NZ_QRGR01000042.1"/>
</dbReference>